<evidence type="ECO:0000256" key="4">
    <source>
        <dbReference type="ARBA" id="ARBA00022723"/>
    </source>
</evidence>
<evidence type="ECO:0000256" key="3">
    <source>
        <dbReference type="ARBA" id="ARBA00022694"/>
    </source>
</evidence>
<dbReference type="EC" id="3.5.4.33" evidence="8"/>
<keyword evidence="4 8" id="KW-0479">Metal-binding</keyword>
<evidence type="ECO:0000256" key="7">
    <source>
        <dbReference type="ARBA" id="ARBA00048045"/>
    </source>
</evidence>
<comment type="subunit">
    <text evidence="2 8">Homodimer.</text>
</comment>
<comment type="catalytic activity">
    <reaction evidence="7 8">
        <text>adenosine(34) in tRNA + H2O + H(+) = inosine(34) in tRNA + NH4(+)</text>
        <dbReference type="Rhea" id="RHEA:43168"/>
        <dbReference type="Rhea" id="RHEA-COMP:10373"/>
        <dbReference type="Rhea" id="RHEA-COMP:10374"/>
        <dbReference type="ChEBI" id="CHEBI:15377"/>
        <dbReference type="ChEBI" id="CHEBI:15378"/>
        <dbReference type="ChEBI" id="CHEBI:28938"/>
        <dbReference type="ChEBI" id="CHEBI:74411"/>
        <dbReference type="ChEBI" id="CHEBI:82852"/>
        <dbReference type="EC" id="3.5.4.33"/>
    </reaction>
</comment>
<dbReference type="PANTHER" id="PTHR11079:SF202">
    <property type="entry name" value="TRNA-SPECIFIC ADENOSINE DEAMINASE"/>
    <property type="match status" value="1"/>
</dbReference>
<comment type="cofactor">
    <cofactor evidence="8">
        <name>Zn(2+)</name>
        <dbReference type="ChEBI" id="CHEBI:29105"/>
    </cofactor>
    <text evidence="8">Binds 1 zinc ion per subunit.</text>
</comment>
<dbReference type="Gene3D" id="3.40.140.10">
    <property type="entry name" value="Cytidine Deaminase, domain 2"/>
    <property type="match status" value="1"/>
</dbReference>
<dbReference type="InterPro" id="IPR016193">
    <property type="entry name" value="Cytidine_deaminase-like"/>
</dbReference>
<dbReference type="InterPro" id="IPR028883">
    <property type="entry name" value="tRNA_aden_deaminase"/>
</dbReference>
<dbReference type="GO" id="GO:0052717">
    <property type="term" value="F:tRNA-specific adenosine-34 deaminase activity"/>
    <property type="evidence" value="ECO:0007669"/>
    <property type="project" value="UniProtKB-EC"/>
</dbReference>
<evidence type="ECO:0000256" key="1">
    <source>
        <dbReference type="ARBA" id="ARBA00010669"/>
    </source>
</evidence>
<keyword evidence="6 8" id="KW-0862">Zinc</keyword>
<dbReference type="SUPFAM" id="SSF53927">
    <property type="entry name" value="Cytidine deaminase-like"/>
    <property type="match status" value="1"/>
</dbReference>
<proteinExistence type="inferred from homology"/>
<evidence type="ECO:0000259" key="9">
    <source>
        <dbReference type="PROSITE" id="PS51747"/>
    </source>
</evidence>
<organism evidence="10 11">
    <name type="scientific">Marinobacter koreensis</name>
    <dbReference type="NCBI Taxonomy" id="335974"/>
    <lineage>
        <taxon>Bacteria</taxon>
        <taxon>Pseudomonadati</taxon>
        <taxon>Pseudomonadota</taxon>
        <taxon>Gammaproteobacteria</taxon>
        <taxon>Pseudomonadales</taxon>
        <taxon>Marinobacteraceae</taxon>
        <taxon>Marinobacter</taxon>
    </lineage>
</organism>
<evidence type="ECO:0000313" key="10">
    <source>
        <dbReference type="EMBL" id="MFC5544064.1"/>
    </source>
</evidence>
<dbReference type="EMBL" id="JBHSNL010000001">
    <property type="protein sequence ID" value="MFC5544064.1"/>
    <property type="molecule type" value="Genomic_DNA"/>
</dbReference>
<evidence type="ECO:0000256" key="2">
    <source>
        <dbReference type="ARBA" id="ARBA00011738"/>
    </source>
</evidence>
<dbReference type="CDD" id="cd01285">
    <property type="entry name" value="nucleoside_deaminase"/>
    <property type="match status" value="1"/>
</dbReference>
<dbReference type="InterPro" id="IPR002125">
    <property type="entry name" value="CMP_dCMP_dom"/>
</dbReference>
<keyword evidence="3 8" id="KW-0819">tRNA processing</keyword>
<dbReference type="PROSITE" id="PS51747">
    <property type="entry name" value="CYT_DCMP_DEAMINASES_2"/>
    <property type="match status" value="1"/>
</dbReference>
<feature type="binding site" evidence="8">
    <location>
        <position position="70"/>
    </location>
    <ligand>
        <name>Zn(2+)</name>
        <dbReference type="ChEBI" id="CHEBI:29105"/>
        <note>catalytic</note>
    </ligand>
</feature>
<dbReference type="Proteomes" id="UP001596055">
    <property type="component" value="Unassembled WGS sequence"/>
</dbReference>
<dbReference type="PANTHER" id="PTHR11079">
    <property type="entry name" value="CYTOSINE DEAMINASE FAMILY MEMBER"/>
    <property type="match status" value="1"/>
</dbReference>
<comment type="function">
    <text evidence="8">Catalyzes the deamination of adenosine to inosine at the wobble position 34 of tRNA(Arg2).</text>
</comment>
<evidence type="ECO:0000256" key="8">
    <source>
        <dbReference type="HAMAP-Rule" id="MF_00972"/>
    </source>
</evidence>
<keyword evidence="11" id="KW-1185">Reference proteome</keyword>
<comment type="similarity">
    <text evidence="1">Belongs to the cytidine and deoxycytidylate deaminase family. ADAT2 subfamily.</text>
</comment>
<dbReference type="HAMAP" id="MF_00972">
    <property type="entry name" value="tRNA_aden_deaminase"/>
    <property type="match status" value="1"/>
</dbReference>
<accession>A0ABW0RH49</accession>
<dbReference type="Pfam" id="PF00383">
    <property type="entry name" value="dCMP_cyt_deam_1"/>
    <property type="match status" value="1"/>
</dbReference>
<feature type="binding site" evidence="8">
    <location>
        <position position="100"/>
    </location>
    <ligand>
        <name>Zn(2+)</name>
        <dbReference type="ChEBI" id="CHEBI:29105"/>
        <note>catalytic</note>
    </ligand>
</feature>
<feature type="active site" description="Proton donor" evidence="8">
    <location>
        <position position="72"/>
    </location>
</feature>
<dbReference type="InterPro" id="IPR016192">
    <property type="entry name" value="APOBEC/CMP_deaminase_Zn-bd"/>
</dbReference>
<evidence type="ECO:0000256" key="5">
    <source>
        <dbReference type="ARBA" id="ARBA00022801"/>
    </source>
</evidence>
<reference evidence="11" key="1">
    <citation type="journal article" date="2019" name="Int. J. Syst. Evol. Microbiol.">
        <title>The Global Catalogue of Microorganisms (GCM) 10K type strain sequencing project: providing services to taxonomists for standard genome sequencing and annotation.</title>
        <authorList>
            <consortium name="The Broad Institute Genomics Platform"/>
            <consortium name="The Broad Institute Genome Sequencing Center for Infectious Disease"/>
            <person name="Wu L."/>
            <person name="Ma J."/>
        </authorList>
    </citation>
    <scope>NUCLEOTIDE SEQUENCE [LARGE SCALE GENOMIC DNA]</scope>
    <source>
        <strain evidence="11">CGMCC 4.1799</strain>
    </source>
</reference>
<name>A0ABW0RH49_9GAMM</name>
<dbReference type="RefSeq" id="WP_282451726.1">
    <property type="nucleotide sequence ID" value="NZ_JAKZAJ010000001.1"/>
</dbReference>
<sequence length="180" mass="19770">MLNEKNDPCRIEKEEISSLEDERWMMRALELAQQAWCKGEIPVGAIVVLDGREIGAGYNAPISGCDPTAHAEIRALRDAAARVGNYRLAGATLYVTLEPCTMCVGAIVHGRISRLVYGAVEPKAGAVESARRTLEEPHLNWSVVATGGVLGERCGNMISDFFSRRREAIRRRRKSSSGKE</sequence>
<gene>
    <name evidence="8 10" type="primary">tadA</name>
    <name evidence="10" type="ORF">ACFPQA_03300</name>
</gene>
<feature type="domain" description="CMP/dCMP-type deaminase" evidence="9">
    <location>
        <begin position="19"/>
        <end position="128"/>
    </location>
</feature>
<evidence type="ECO:0000313" key="11">
    <source>
        <dbReference type="Proteomes" id="UP001596055"/>
    </source>
</evidence>
<keyword evidence="5 8" id="KW-0378">Hydrolase</keyword>
<comment type="caution">
    <text evidence="10">The sequence shown here is derived from an EMBL/GenBank/DDBJ whole genome shotgun (WGS) entry which is preliminary data.</text>
</comment>
<feature type="binding site" evidence="8">
    <location>
        <position position="103"/>
    </location>
    <ligand>
        <name>Zn(2+)</name>
        <dbReference type="ChEBI" id="CHEBI:29105"/>
        <note>catalytic</note>
    </ligand>
</feature>
<protein>
    <recommendedName>
        <fullName evidence="8">tRNA-specific adenosine deaminase</fullName>
        <ecNumber evidence="8">3.5.4.33</ecNumber>
    </recommendedName>
</protein>
<dbReference type="PROSITE" id="PS00903">
    <property type="entry name" value="CYT_DCMP_DEAMINASES_1"/>
    <property type="match status" value="1"/>
</dbReference>
<dbReference type="NCBIfam" id="NF008113">
    <property type="entry name" value="PRK10860.1"/>
    <property type="match status" value="1"/>
</dbReference>
<evidence type="ECO:0000256" key="6">
    <source>
        <dbReference type="ARBA" id="ARBA00022833"/>
    </source>
</evidence>